<evidence type="ECO:0000313" key="3">
    <source>
        <dbReference type="EMBL" id="KAL3690555.1"/>
    </source>
</evidence>
<name>A0ABD3HG43_9MARC</name>
<dbReference type="InterPro" id="IPR000477">
    <property type="entry name" value="RT_dom"/>
</dbReference>
<dbReference type="PANTHER" id="PTHR19446">
    <property type="entry name" value="REVERSE TRANSCRIPTASES"/>
    <property type="match status" value="1"/>
</dbReference>
<feature type="region of interest" description="Disordered" evidence="1">
    <location>
        <begin position="1205"/>
        <end position="1273"/>
    </location>
</feature>
<dbReference type="InterPro" id="IPR036691">
    <property type="entry name" value="Endo/exonu/phosph_ase_sf"/>
</dbReference>
<dbReference type="PROSITE" id="PS50878">
    <property type="entry name" value="RT_POL"/>
    <property type="match status" value="1"/>
</dbReference>
<sequence>MCTPQKIFFCSWNLNGTAGELRGRTIHNRIRSKYKQVEIFAFQELKTKEFELENTLKLIAEGGQVVVDYRSDGWSGAALVLKPSIKIISRGVKGDGQAAWATFQTQKGTAGVMSLYAPQSPAARSELWHWIQRLAGEGNWVIGGDLNMVEWGEDTNCISPILSGDECYAWMDLQQDTNLVECYKGAARRSGPRFTRVQVKGNRVEMSRLDRWHLTNNGDWVDKIAHVFHDPKAGISDHCPVIMELWVVEGSRGNHGWKSYMKIAVDDLKDQNNRTKVVAAWKNHPVNCSDPRIRWDLAWRRVKRVLKDARGEKKAQEVSREDLESIHAEWRLRIETEDSEKNKEGLRLSLAMLKEKDHQEASLWKMRSQVKWLTEGDAPSKYFFAIWQSKLKHETIRSLQLEDGTVLEDRAGILQEIGSFYRKLYMEEGDPPGAVEERARVLSLITKQVKQEDNLRIETTPTVQELEDCVKHLAKDKAPGLDGVSADVLRELWDEAKDLCLEMLETFWATEQLTTSAKKGVIKIIPKNDDTHKLTNWRPLTLTGINYKLASKLLADRLKPLLPGLISGQQTGFVPGRTIFDNILALKLGEEWALETGQEAFFLKLDFIKAYDRIRHVFLWDTLKAMGFSDKVIKLFQGLMHEAEATVHHDGEFSEVFKLEREVRQGCPLAPFLFSLSTEPLMLMLQEAAELQRIEEIKISEHKQLLHSLFADDTGLCLRATEENFWAAKEIVDRFEMISGARLNVAKSLIIPLGLETVPRWMLMTGCKVAVQGELWTYLGAPVGVGVAEDELEAFLLEKLTKKINFWANRMLNWEGRCTVLKHALSMLPNYYLMTLGLTTNGYRKLDRTCWRFLWGSNKDGQPKKSLVSWERICQEKKDGGLGLTTFKNQAIVLKMRLVSRLLEGDSAEWTEIARAMLERDFHGRRANEGLLRSAEEILVLEKITIPKNSKTLSHILKGWGVCRAKLRLLPEATRFDKDMSIDLIYKAGELLLQERKKGWQPVKRRLKTMRITDLSDLQGRPLRRLKAADLLGELPDTEIRVSGPLSEAVSLLAEWVKNMTRDNRRITDPTQWSWDLTSDAKQTTWTKETKEWKQIIIPPYQLRMKANASWGMNWDTRKWETLWKGVWQGSMFPRDKMWVWRILNKAFFTLERGATIGVTTAICKSCQQATENVDHLFLRCPHSGNTDASSLMVNIRTRGRYRGGLRIAPRRHENTEAANTEAANTAEEEHSTQEEDRRTDRSAALEGRRPKENTRTVNEDVDRSSEDLETHQRRWWSMAQELELLGFREMELEEPQEHLLFHGREERT</sequence>
<dbReference type="CDD" id="cd01650">
    <property type="entry name" value="RT_nLTR_like"/>
    <property type="match status" value="1"/>
</dbReference>
<dbReference type="Pfam" id="PF13966">
    <property type="entry name" value="zf-RVT"/>
    <property type="match status" value="1"/>
</dbReference>
<dbReference type="Gene3D" id="3.60.10.10">
    <property type="entry name" value="Endonuclease/exonuclease/phosphatase"/>
    <property type="match status" value="1"/>
</dbReference>
<protein>
    <recommendedName>
        <fullName evidence="2">Reverse transcriptase domain-containing protein</fullName>
    </recommendedName>
</protein>
<organism evidence="3 4">
    <name type="scientific">Riccia sorocarpa</name>
    <dbReference type="NCBI Taxonomy" id="122646"/>
    <lineage>
        <taxon>Eukaryota</taxon>
        <taxon>Viridiplantae</taxon>
        <taxon>Streptophyta</taxon>
        <taxon>Embryophyta</taxon>
        <taxon>Marchantiophyta</taxon>
        <taxon>Marchantiopsida</taxon>
        <taxon>Marchantiidae</taxon>
        <taxon>Marchantiales</taxon>
        <taxon>Ricciaceae</taxon>
        <taxon>Riccia</taxon>
    </lineage>
</organism>
<comment type="caution">
    <text evidence="3">The sequence shown here is derived from an EMBL/GenBank/DDBJ whole genome shotgun (WGS) entry which is preliminary data.</text>
</comment>
<dbReference type="InterPro" id="IPR005135">
    <property type="entry name" value="Endo/exonuclease/phosphatase"/>
</dbReference>
<proteinExistence type="predicted"/>
<keyword evidence="4" id="KW-1185">Reference proteome</keyword>
<dbReference type="EMBL" id="JBJQOH010000004">
    <property type="protein sequence ID" value="KAL3690555.1"/>
    <property type="molecule type" value="Genomic_DNA"/>
</dbReference>
<reference evidence="3 4" key="1">
    <citation type="submission" date="2024-09" db="EMBL/GenBank/DDBJ databases">
        <title>Chromosome-scale assembly of Riccia sorocarpa.</title>
        <authorList>
            <person name="Paukszto L."/>
        </authorList>
    </citation>
    <scope>NUCLEOTIDE SEQUENCE [LARGE SCALE GENOMIC DNA]</scope>
    <source>
        <strain evidence="3">LP-2024</strain>
        <tissue evidence="3">Aerial parts of the thallus</tissue>
    </source>
</reference>
<evidence type="ECO:0000256" key="1">
    <source>
        <dbReference type="SAM" id="MobiDB-lite"/>
    </source>
</evidence>
<dbReference type="Pfam" id="PF00078">
    <property type="entry name" value="RVT_1"/>
    <property type="match status" value="1"/>
</dbReference>
<dbReference type="SUPFAM" id="SSF56219">
    <property type="entry name" value="DNase I-like"/>
    <property type="match status" value="1"/>
</dbReference>
<accession>A0ABD3HG43</accession>
<dbReference type="Proteomes" id="UP001633002">
    <property type="component" value="Unassembled WGS sequence"/>
</dbReference>
<evidence type="ECO:0000313" key="4">
    <source>
        <dbReference type="Proteomes" id="UP001633002"/>
    </source>
</evidence>
<gene>
    <name evidence="3" type="ORF">R1sor_016864</name>
</gene>
<dbReference type="Pfam" id="PF03372">
    <property type="entry name" value="Exo_endo_phos"/>
    <property type="match status" value="1"/>
</dbReference>
<dbReference type="InterPro" id="IPR026960">
    <property type="entry name" value="RVT-Znf"/>
</dbReference>
<feature type="compositionally biased region" description="Low complexity" evidence="1">
    <location>
        <begin position="1217"/>
        <end position="1226"/>
    </location>
</feature>
<feature type="domain" description="Reverse transcriptase" evidence="2">
    <location>
        <begin position="506"/>
        <end position="766"/>
    </location>
</feature>
<feature type="compositionally biased region" description="Basic and acidic residues" evidence="1">
    <location>
        <begin position="1228"/>
        <end position="1273"/>
    </location>
</feature>
<evidence type="ECO:0000259" key="2">
    <source>
        <dbReference type="PROSITE" id="PS50878"/>
    </source>
</evidence>